<evidence type="ECO:0000256" key="1">
    <source>
        <dbReference type="SAM" id="MobiDB-lite"/>
    </source>
</evidence>
<sequence>MKLVNGRSRLFGALAAVRGPALLASLVGPCAAGALASCAADTGFVDVDATDAGRLEPVDAEPVVRDALAEDAECSSDSACPPTKGPCDGVAFCPVPLPLDSTRALRTVWGTQKDDVWAVGTAGTVMHWDGTSWASVPAKTTRTLTTVTGSSKNDVWVGGSTAAVFHTDGFANGTATWVATPIAPPYDQGGLESLLTSSWLRSSGELWLGGRCYPGSDTYGSRWRSSSIDGVTTWTPEDPSWYCEMGDTYALWGANATDLWMTSFRGRVYRGVVPDSPPAVDGSSDPVWTEYDSQTLGPLYATWGSSTDDVWFVGESGAIRHHNGSTILERVESSTPHDLYGIWGRAPTTSGPSEKRARSSTTTARNGDASA</sequence>
<evidence type="ECO:0000313" key="3">
    <source>
        <dbReference type="EMBL" id="AKU95347.1"/>
    </source>
</evidence>
<evidence type="ECO:0008006" key="5">
    <source>
        <dbReference type="Google" id="ProtNLM"/>
    </source>
</evidence>
<feature type="region of interest" description="Disordered" evidence="1">
    <location>
        <begin position="343"/>
        <end position="371"/>
    </location>
</feature>
<feature type="chain" id="PRO_5005465784" description="Type IV fimbrial biogenesis protein PilY1" evidence="2">
    <location>
        <begin position="40"/>
        <end position="371"/>
    </location>
</feature>
<evidence type="ECO:0000256" key="2">
    <source>
        <dbReference type="SAM" id="SignalP"/>
    </source>
</evidence>
<reference evidence="3 4" key="1">
    <citation type="submission" date="2015-08" db="EMBL/GenBank/DDBJ databases">
        <authorList>
            <person name="Babu N.S."/>
            <person name="Beckwith C.J."/>
            <person name="Beseler K.G."/>
            <person name="Brison A."/>
            <person name="Carone J.V."/>
            <person name="Caskin T.P."/>
            <person name="Diamond M."/>
            <person name="Durham M.E."/>
            <person name="Foxe J.M."/>
            <person name="Go M."/>
            <person name="Henderson B.A."/>
            <person name="Jones I.B."/>
            <person name="McGettigan J.A."/>
            <person name="Micheletti S.J."/>
            <person name="Nasrallah M.E."/>
            <person name="Ortiz D."/>
            <person name="Piller C.R."/>
            <person name="Privatt S.R."/>
            <person name="Schneider S.L."/>
            <person name="Sharp S."/>
            <person name="Smith T.C."/>
            <person name="Stanton J.D."/>
            <person name="Ullery H.E."/>
            <person name="Wilson R.J."/>
            <person name="Serrano M.G."/>
            <person name="Buck G."/>
            <person name="Lee V."/>
            <person name="Wang Y."/>
            <person name="Carvalho R."/>
            <person name="Voegtly L."/>
            <person name="Shi R."/>
            <person name="Duckworth R."/>
            <person name="Johnson A."/>
            <person name="Loviza R."/>
            <person name="Walstead R."/>
            <person name="Shah Z."/>
            <person name="Kiflezghi M."/>
            <person name="Wade K."/>
            <person name="Ball S.L."/>
            <person name="Bradley K.W."/>
            <person name="Asai D.J."/>
            <person name="Bowman C.A."/>
            <person name="Russell D.A."/>
            <person name="Pope W.H."/>
            <person name="Jacobs-Sera D."/>
            <person name="Hendrix R.W."/>
            <person name="Hatfull G.F."/>
        </authorList>
    </citation>
    <scope>NUCLEOTIDE SEQUENCE [LARGE SCALE GENOMIC DNA]</scope>
    <source>
        <strain evidence="3 4">DSM 27648</strain>
    </source>
</reference>
<dbReference type="AlphaFoldDB" id="A0A0K1PPA8"/>
<dbReference type="OrthoDB" id="8093255at2"/>
<organism evidence="3 4">
    <name type="scientific">Labilithrix luteola</name>
    <dbReference type="NCBI Taxonomy" id="1391654"/>
    <lineage>
        <taxon>Bacteria</taxon>
        <taxon>Pseudomonadati</taxon>
        <taxon>Myxococcota</taxon>
        <taxon>Polyangia</taxon>
        <taxon>Polyangiales</taxon>
        <taxon>Labilitrichaceae</taxon>
        <taxon>Labilithrix</taxon>
    </lineage>
</organism>
<feature type="signal peptide" evidence="2">
    <location>
        <begin position="1"/>
        <end position="39"/>
    </location>
</feature>
<name>A0A0K1PPA8_9BACT</name>
<keyword evidence="4" id="KW-1185">Reference proteome</keyword>
<proteinExistence type="predicted"/>
<dbReference type="Proteomes" id="UP000064967">
    <property type="component" value="Chromosome"/>
</dbReference>
<dbReference type="RefSeq" id="WP_146646807.1">
    <property type="nucleotide sequence ID" value="NZ_CP012333.1"/>
</dbReference>
<dbReference type="KEGG" id="llu:AKJ09_02011"/>
<evidence type="ECO:0000313" key="4">
    <source>
        <dbReference type="Proteomes" id="UP000064967"/>
    </source>
</evidence>
<dbReference type="EMBL" id="CP012333">
    <property type="protein sequence ID" value="AKU95347.1"/>
    <property type="molecule type" value="Genomic_DNA"/>
</dbReference>
<accession>A0A0K1PPA8</accession>
<keyword evidence="2" id="KW-0732">Signal</keyword>
<protein>
    <recommendedName>
        <fullName evidence="5">Type IV fimbrial biogenesis protein PilY1</fullName>
    </recommendedName>
</protein>
<gene>
    <name evidence="3" type="ORF">AKJ09_02011</name>
</gene>
<dbReference type="STRING" id="1391654.AKJ09_02011"/>